<evidence type="ECO:0000313" key="16">
    <source>
        <dbReference type="EMBL" id="CAB1425749.1"/>
    </source>
</evidence>
<evidence type="ECO:0000256" key="1">
    <source>
        <dbReference type="ARBA" id="ARBA00004230"/>
    </source>
</evidence>
<dbReference type="Proteomes" id="UP001153269">
    <property type="component" value="Unassembled WGS sequence"/>
</dbReference>
<dbReference type="GO" id="GO:0008017">
    <property type="term" value="F:microtubule binding"/>
    <property type="evidence" value="ECO:0007669"/>
    <property type="project" value="InterPro"/>
</dbReference>
<name>A0A9N7YIT5_PLEPL</name>
<proteinExistence type="inferred from homology"/>
<feature type="coiled-coil region" evidence="13">
    <location>
        <begin position="161"/>
        <end position="189"/>
    </location>
</feature>
<feature type="domain" description="Growth arrest-specific protein 8" evidence="15">
    <location>
        <begin position="224"/>
        <end position="415"/>
    </location>
</feature>
<dbReference type="PANTHER" id="PTHR31543">
    <property type="entry name" value="DYNEIN REGULATORY COMPLEX SUBUNIT 4"/>
    <property type="match status" value="1"/>
</dbReference>
<keyword evidence="17" id="KW-1185">Reference proteome</keyword>
<organism evidence="16 17">
    <name type="scientific">Pleuronectes platessa</name>
    <name type="common">European plaice</name>
    <dbReference type="NCBI Taxonomy" id="8262"/>
    <lineage>
        <taxon>Eukaryota</taxon>
        <taxon>Metazoa</taxon>
        <taxon>Chordata</taxon>
        <taxon>Craniata</taxon>
        <taxon>Vertebrata</taxon>
        <taxon>Euteleostomi</taxon>
        <taxon>Actinopterygii</taxon>
        <taxon>Neopterygii</taxon>
        <taxon>Teleostei</taxon>
        <taxon>Neoteleostei</taxon>
        <taxon>Acanthomorphata</taxon>
        <taxon>Carangaria</taxon>
        <taxon>Pleuronectiformes</taxon>
        <taxon>Pleuronectoidei</taxon>
        <taxon>Pleuronectidae</taxon>
        <taxon>Pleuronectes</taxon>
    </lineage>
</organism>
<keyword evidence="9" id="KW-0969">Cilium</keyword>
<evidence type="ECO:0000256" key="12">
    <source>
        <dbReference type="ARBA" id="ARBA00031568"/>
    </source>
</evidence>
<dbReference type="GO" id="GO:0005794">
    <property type="term" value="C:Golgi apparatus"/>
    <property type="evidence" value="ECO:0007669"/>
    <property type="project" value="TreeGrafter"/>
</dbReference>
<dbReference type="GO" id="GO:0031267">
    <property type="term" value="F:small GTPase binding"/>
    <property type="evidence" value="ECO:0007669"/>
    <property type="project" value="InterPro"/>
</dbReference>
<evidence type="ECO:0000256" key="14">
    <source>
        <dbReference type="SAM" id="MobiDB-lite"/>
    </source>
</evidence>
<keyword evidence="5" id="KW-0963">Cytoplasm</keyword>
<evidence type="ECO:0000259" key="15">
    <source>
        <dbReference type="Pfam" id="PF13851"/>
    </source>
</evidence>
<keyword evidence="7" id="KW-0282">Flagellum</keyword>
<evidence type="ECO:0000256" key="11">
    <source>
        <dbReference type="ARBA" id="ARBA00023273"/>
    </source>
</evidence>
<comment type="caution">
    <text evidence="16">The sequence shown here is derived from an EMBL/GenBank/DDBJ whole genome shotgun (WGS) entry which is preliminary data.</text>
</comment>
<protein>
    <recommendedName>
        <fullName evidence="4">Dynein regulatory complex subunit 4</fullName>
    </recommendedName>
    <alternativeName>
        <fullName evidence="12">Growth arrest-specific protein 8</fullName>
    </alternativeName>
</protein>
<evidence type="ECO:0000256" key="13">
    <source>
        <dbReference type="SAM" id="Coils"/>
    </source>
</evidence>
<keyword evidence="6" id="KW-0493">Microtubule</keyword>
<feature type="region of interest" description="Disordered" evidence="14">
    <location>
        <begin position="1"/>
        <end position="32"/>
    </location>
</feature>
<sequence length="472" mass="55398">MPPKNKGSAKKPAKPRTPTLIDGLTKEELSKEQMEEHIVGLREELDREREERNYFQLERDTIQNFSENTKRALQEMKAEMNNLDKDIEEDERCHQVEIKVFNQKMKHLLCEHQNTISELRANAVVSTEMQQKEQDTLEFELHKRMKAIKVQMEEINDENLVKDLELKHAEEMTEVKDKLEKQLRETEAVYEGKTTFLLQELENMRKNGISEKEDHWNSHIDVLVSDHNKALREASELVKDLQQALEGSDSFKTQMKEMKTKQKQEEKDLILVLRDNKRLAEQLSKAEEEIAEKKKKMKHSAMKKEDTKEKIVEKKMNDLKQDYETLKETFNKLQLERDELYERHSQSVQKAQHKADLKNMQLETKLKALTDNLEKTNAQLHSVLTSSNMDQTGLREVINNIQENLDSDNNTIKILQYKKHQISKAREDLLLYYKAKLRALGVPVEELHVEPFESSRAGKIQGRVLDIGFAQK</sequence>
<dbReference type="GO" id="GO:0030317">
    <property type="term" value="P:flagellated sperm motility"/>
    <property type="evidence" value="ECO:0007669"/>
    <property type="project" value="TreeGrafter"/>
</dbReference>
<dbReference type="InterPro" id="IPR039308">
    <property type="entry name" value="GAS8"/>
</dbReference>
<comment type="subcellular location">
    <subcellularLocation>
        <location evidence="1">Cell projection</location>
        <location evidence="1">Cilium</location>
        <location evidence="1">Flagellum</location>
    </subcellularLocation>
    <subcellularLocation>
        <location evidence="2">Cytoplasm</location>
        <location evidence="2">Cytoskeleton</location>
    </subcellularLocation>
</comment>
<evidence type="ECO:0000256" key="10">
    <source>
        <dbReference type="ARBA" id="ARBA00023212"/>
    </source>
</evidence>
<keyword evidence="11" id="KW-0966">Cell projection</keyword>
<evidence type="ECO:0000256" key="2">
    <source>
        <dbReference type="ARBA" id="ARBA00004245"/>
    </source>
</evidence>
<dbReference type="InterPro" id="IPR025593">
    <property type="entry name" value="GAS8_dom"/>
</dbReference>
<evidence type="ECO:0000313" key="17">
    <source>
        <dbReference type="Proteomes" id="UP001153269"/>
    </source>
</evidence>
<evidence type="ECO:0000256" key="6">
    <source>
        <dbReference type="ARBA" id="ARBA00022701"/>
    </source>
</evidence>
<dbReference type="PANTHER" id="PTHR31543:SF0">
    <property type="entry name" value="DYNEIN REGULATORY COMPLEX SUBUNIT 4"/>
    <property type="match status" value="1"/>
</dbReference>
<accession>A0A9N7YIT5</accession>
<evidence type="ECO:0000256" key="8">
    <source>
        <dbReference type="ARBA" id="ARBA00023054"/>
    </source>
</evidence>
<keyword evidence="8 13" id="KW-0175">Coiled coil</keyword>
<dbReference type="AlphaFoldDB" id="A0A9N7YIT5"/>
<dbReference type="Pfam" id="PF13851">
    <property type="entry name" value="GAS"/>
    <property type="match status" value="1"/>
</dbReference>
<gene>
    <name evidence="16" type="ORF">PLEPLA_LOCUS13682</name>
</gene>
<evidence type="ECO:0000256" key="3">
    <source>
        <dbReference type="ARBA" id="ARBA00009859"/>
    </source>
</evidence>
<evidence type="ECO:0000256" key="7">
    <source>
        <dbReference type="ARBA" id="ARBA00022846"/>
    </source>
</evidence>
<evidence type="ECO:0000256" key="5">
    <source>
        <dbReference type="ARBA" id="ARBA00022490"/>
    </source>
</evidence>
<evidence type="ECO:0000256" key="4">
    <source>
        <dbReference type="ARBA" id="ARBA00021301"/>
    </source>
</evidence>
<dbReference type="GO" id="GO:0005874">
    <property type="term" value="C:microtubule"/>
    <property type="evidence" value="ECO:0007669"/>
    <property type="project" value="UniProtKB-KW"/>
</dbReference>
<dbReference type="EMBL" id="CADEAL010000831">
    <property type="protein sequence ID" value="CAB1425749.1"/>
    <property type="molecule type" value="Genomic_DNA"/>
</dbReference>
<keyword evidence="10" id="KW-0206">Cytoskeleton</keyword>
<dbReference type="GO" id="GO:0031514">
    <property type="term" value="C:motile cilium"/>
    <property type="evidence" value="ECO:0007669"/>
    <property type="project" value="UniProtKB-SubCell"/>
</dbReference>
<reference evidence="16" key="1">
    <citation type="submission" date="2020-03" db="EMBL/GenBank/DDBJ databases">
        <authorList>
            <person name="Weist P."/>
        </authorList>
    </citation>
    <scope>NUCLEOTIDE SEQUENCE</scope>
</reference>
<evidence type="ECO:0000256" key="9">
    <source>
        <dbReference type="ARBA" id="ARBA00023069"/>
    </source>
</evidence>
<feature type="coiled-coil region" evidence="13">
    <location>
        <begin position="269"/>
        <end position="379"/>
    </location>
</feature>
<comment type="similarity">
    <text evidence="3">Belongs to the DRC4 family.</text>
</comment>